<dbReference type="Pfam" id="PF00072">
    <property type="entry name" value="Response_reg"/>
    <property type="match status" value="1"/>
</dbReference>
<comment type="caution">
    <text evidence="1">Lacks conserved residue(s) required for the propagation of feature annotation.</text>
</comment>
<protein>
    <recommendedName>
        <fullName evidence="2">Response regulatory domain-containing protein</fullName>
    </recommendedName>
</protein>
<feature type="domain" description="Response regulatory" evidence="2">
    <location>
        <begin position="8"/>
        <end position="92"/>
    </location>
</feature>
<dbReference type="Proteomes" id="UP000826014">
    <property type="component" value="Chromosome"/>
</dbReference>
<organism evidence="3 4">
    <name type="scientific">Candidatus Rhabdochlamydia oedothoracis</name>
    <dbReference type="NCBI Taxonomy" id="2720720"/>
    <lineage>
        <taxon>Bacteria</taxon>
        <taxon>Pseudomonadati</taxon>
        <taxon>Chlamydiota</taxon>
        <taxon>Chlamydiia</taxon>
        <taxon>Parachlamydiales</taxon>
        <taxon>Candidatus Rhabdochlamydiaceae</taxon>
        <taxon>Candidatus Rhabdochlamydia</taxon>
    </lineage>
</organism>
<dbReference type="Gene3D" id="3.40.50.2300">
    <property type="match status" value="1"/>
</dbReference>
<accession>A0ABX8V1N2</accession>
<proteinExistence type="predicted"/>
<dbReference type="EMBL" id="CP075587">
    <property type="protein sequence ID" value="QYF49157.1"/>
    <property type="molecule type" value="Genomic_DNA"/>
</dbReference>
<dbReference type="InterPro" id="IPR011006">
    <property type="entry name" value="CheY-like_superfamily"/>
</dbReference>
<reference evidence="3 4" key="1">
    <citation type="journal article" date="2022" name="bioRxiv">
        <title>Ecology and evolution of chlamydial symbionts of arthropods.</title>
        <authorList>
            <person name="Halter T."/>
            <person name="Koestlbacher S."/>
            <person name="Collingro A."/>
            <person name="Sixt B.S."/>
            <person name="Toenshoff E.R."/>
            <person name="Hendrickx F."/>
            <person name="Kostanjsek R."/>
            <person name="Horn M."/>
        </authorList>
    </citation>
    <scope>NUCLEOTIDE SEQUENCE [LARGE SCALE GENOMIC DNA]</scope>
    <source>
        <strain evidence="3">W744xW776</strain>
    </source>
</reference>
<name>A0ABX8V1N2_9BACT</name>
<evidence type="ECO:0000313" key="4">
    <source>
        <dbReference type="Proteomes" id="UP000826014"/>
    </source>
</evidence>
<evidence type="ECO:0000256" key="1">
    <source>
        <dbReference type="PROSITE-ProRule" id="PRU00169"/>
    </source>
</evidence>
<sequence>MNRKESKKILLADSDRKLHQRIKQAKEAAQYHFEFAASGTEVLKKMPHFQPDLVVVELVLPHIHGIEGPFQPRIAQKRTYKYLKKHLLCTRA</sequence>
<dbReference type="SUPFAM" id="SSF52172">
    <property type="entry name" value="CheY-like"/>
    <property type="match status" value="1"/>
</dbReference>
<keyword evidence="4" id="KW-1185">Reference proteome</keyword>
<gene>
    <name evidence="3" type="ORF">RHABOEDO_001437</name>
</gene>
<evidence type="ECO:0000313" key="3">
    <source>
        <dbReference type="EMBL" id="QYF49157.1"/>
    </source>
</evidence>
<dbReference type="PROSITE" id="PS50110">
    <property type="entry name" value="RESPONSE_REGULATORY"/>
    <property type="match status" value="1"/>
</dbReference>
<evidence type="ECO:0000259" key="2">
    <source>
        <dbReference type="PROSITE" id="PS50110"/>
    </source>
</evidence>
<dbReference type="InterPro" id="IPR001789">
    <property type="entry name" value="Sig_transdc_resp-reg_receiver"/>
</dbReference>